<feature type="domain" description="DUF6883" evidence="1">
    <location>
        <begin position="2"/>
        <end position="69"/>
    </location>
</feature>
<evidence type="ECO:0000259" key="1">
    <source>
        <dbReference type="Pfam" id="PF21814"/>
    </source>
</evidence>
<dbReference type="Pfam" id="PF21814">
    <property type="entry name" value="DUF6883"/>
    <property type="match status" value="1"/>
</dbReference>
<evidence type="ECO:0000313" key="3">
    <source>
        <dbReference type="Proteomes" id="UP000076962"/>
    </source>
</evidence>
<gene>
    <name evidence="2" type="ORF">THIOM_002826</name>
</gene>
<comment type="caution">
    <text evidence="2">The sequence shown here is derived from an EMBL/GenBank/DDBJ whole genome shotgun (WGS) entry which is preliminary data.</text>
</comment>
<organism evidence="2 3">
    <name type="scientific">Candidatus Thiomargarita nelsonii</name>
    <dbReference type="NCBI Taxonomy" id="1003181"/>
    <lineage>
        <taxon>Bacteria</taxon>
        <taxon>Pseudomonadati</taxon>
        <taxon>Pseudomonadota</taxon>
        <taxon>Gammaproteobacteria</taxon>
        <taxon>Thiotrichales</taxon>
        <taxon>Thiotrichaceae</taxon>
        <taxon>Thiomargarita</taxon>
    </lineage>
</organism>
<accession>A0A176S0F1</accession>
<reference evidence="2 3" key="1">
    <citation type="submission" date="2016-05" db="EMBL/GenBank/DDBJ databases">
        <title>Single-cell genome of chain-forming Candidatus Thiomargarita nelsonii and comparison to other large sulfur-oxidizing bacteria.</title>
        <authorList>
            <person name="Winkel M."/>
            <person name="Salman V."/>
            <person name="Woyke T."/>
            <person name="Schulz-Vogt H."/>
            <person name="Richter M."/>
            <person name="Flood B."/>
            <person name="Bailey J."/>
            <person name="Amann R."/>
            <person name="Mussmann M."/>
        </authorList>
    </citation>
    <scope>NUCLEOTIDE SEQUENCE [LARGE SCALE GENOMIC DNA]</scope>
    <source>
        <strain evidence="2 3">THI036</strain>
    </source>
</reference>
<keyword evidence="3" id="KW-1185">Reference proteome</keyword>
<dbReference type="InterPro" id="IPR049250">
    <property type="entry name" value="DUF6883"/>
</dbReference>
<sequence>MKLVELVDNVTINPRKLTHYALDNNSPKGKHKAVLFEKLLGFTKENYTNLLHQLETKSLQADTTFHSEDQ</sequence>
<feature type="non-terminal residue" evidence="2">
    <location>
        <position position="70"/>
    </location>
</feature>
<name>A0A176S0F1_9GAMM</name>
<dbReference type="Proteomes" id="UP000076962">
    <property type="component" value="Unassembled WGS sequence"/>
</dbReference>
<evidence type="ECO:0000313" key="2">
    <source>
        <dbReference type="EMBL" id="OAD21407.1"/>
    </source>
</evidence>
<protein>
    <recommendedName>
        <fullName evidence="1">DUF6883 domain-containing protein</fullName>
    </recommendedName>
</protein>
<dbReference type="EMBL" id="LUTY01001657">
    <property type="protein sequence ID" value="OAD21407.1"/>
    <property type="molecule type" value="Genomic_DNA"/>
</dbReference>
<proteinExistence type="predicted"/>
<dbReference type="AlphaFoldDB" id="A0A176S0F1"/>